<dbReference type="Proteomes" id="UP000198535">
    <property type="component" value="Unassembled WGS sequence"/>
</dbReference>
<dbReference type="OrthoDB" id="86118at2157"/>
<gene>
    <name evidence="11" type="ORF">SAMN04488696_0597</name>
</gene>
<evidence type="ECO:0000256" key="9">
    <source>
        <dbReference type="SAM" id="Phobius"/>
    </source>
</evidence>
<evidence type="ECO:0000256" key="6">
    <source>
        <dbReference type="ARBA" id="ARBA00022989"/>
    </source>
</evidence>
<comment type="similarity">
    <text evidence="2">Belongs to the SLC41A transporter family.</text>
</comment>
<feature type="transmembrane region" description="Helical" evidence="9">
    <location>
        <begin position="180"/>
        <end position="205"/>
    </location>
</feature>
<dbReference type="InterPro" id="IPR045349">
    <property type="entry name" value="SLC41A1-3"/>
</dbReference>
<evidence type="ECO:0000256" key="2">
    <source>
        <dbReference type="ARBA" id="ARBA00009749"/>
    </source>
</evidence>
<dbReference type="Gene3D" id="1.10.357.20">
    <property type="entry name" value="SLC41 divalent cation transporters, integral membrane domain"/>
    <property type="match status" value="1"/>
</dbReference>
<evidence type="ECO:0000313" key="11">
    <source>
        <dbReference type="EMBL" id="SFM25937.1"/>
    </source>
</evidence>
<dbReference type="Pfam" id="PF01769">
    <property type="entry name" value="MgtE"/>
    <property type="match status" value="1"/>
</dbReference>
<name>A0A1I4PE37_9EURY</name>
<keyword evidence="8 9" id="KW-0472">Membrane</keyword>
<keyword evidence="7" id="KW-0406">Ion transport</keyword>
<dbReference type="AlphaFoldDB" id="A0A1I4PE37"/>
<feature type="transmembrane region" description="Helical" evidence="9">
    <location>
        <begin position="35"/>
        <end position="55"/>
    </location>
</feature>
<reference evidence="12" key="1">
    <citation type="submission" date="2016-10" db="EMBL/GenBank/DDBJ databases">
        <authorList>
            <person name="Varghese N."/>
            <person name="Submissions S."/>
        </authorList>
    </citation>
    <scope>NUCLEOTIDE SEQUENCE [LARGE SCALE GENOMIC DNA]</scope>
    <source>
        <strain evidence="12">Mob M</strain>
    </source>
</reference>
<accession>A0A1I4PE37</accession>
<dbReference type="RefSeq" id="WP_091932936.1">
    <property type="nucleotide sequence ID" value="NZ_FOUJ01000001.1"/>
</dbReference>
<evidence type="ECO:0000256" key="1">
    <source>
        <dbReference type="ARBA" id="ARBA00004141"/>
    </source>
</evidence>
<evidence type="ECO:0000259" key="10">
    <source>
        <dbReference type="Pfam" id="PF01769"/>
    </source>
</evidence>
<dbReference type="EMBL" id="FOUJ01000001">
    <property type="protein sequence ID" value="SFM25937.1"/>
    <property type="molecule type" value="Genomic_DNA"/>
</dbReference>
<proteinExistence type="inferred from homology"/>
<keyword evidence="6 9" id="KW-1133">Transmembrane helix</keyword>
<dbReference type="InterPro" id="IPR036739">
    <property type="entry name" value="SLC41_membr_dom_sf"/>
</dbReference>
<dbReference type="GO" id="GO:0008324">
    <property type="term" value="F:monoatomic cation transmembrane transporter activity"/>
    <property type="evidence" value="ECO:0007669"/>
    <property type="project" value="InterPro"/>
</dbReference>
<dbReference type="SUPFAM" id="SSF161093">
    <property type="entry name" value="MgtE membrane domain-like"/>
    <property type="match status" value="1"/>
</dbReference>
<dbReference type="PANTHER" id="PTHR16228:SF7">
    <property type="entry name" value="SLC41A_MGTE INTEGRAL MEMBRANE DOMAIN-CONTAINING PROTEIN"/>
    <property type="match status" value="1"/>
</dbReference>
<comment type="subcellular location">
    <subcellularLocation>
        <location evidence="1">Membrane</location>
        <topology evidence="1">Multi-pass membrane protein</topology>
    </subcellularLocation>
</comment>
<feature type="domain" description="SLC41A/MgtE integral membrane" evidence="10">
    <location>
        <begin position="69"/>
        <end position="199"/>
    </location>
</feature>
<evidence type="ECO:0000313" key="12">
    <source>
        <dbReference type="Proteomes" id="UP000198535"/>
    </source>
</evidence>
<dbReference type="GO" id="GO:0016020">
    <property type="term" value="C:membrane"/>
    <property type="evidence" value="ECO:0007669"/>
    <property type="project" value="UniProtKB-SubCell"/>
</dbReference>
<feature type="transmembrane region" description="Helical" evidence="9">
    <location>
        <begin position="113"/>
        <end position="134"/>
    </location>
</feature>
<sequence length="207" mass="21773">MAYDQSDEDEDYEIEVVEEYIGDYGSVRSIVREALPFELMATIGGVISGLILSGMSNELELIPGLIVITPAVLGMRGNISCTLGSRLGSAIHMGLITKIDRNPELVNNVSGSLLLSLIMSFILGIAGHFITIALGMQSAGALTLTLIAVLAGVSSGIILSFVAVLLALGMFRFGFDPDNVVTPAIATIGDIVSMIMLFLAAKVVLLI</sequence>
<keyword evidence="4 9" id="KW-0812">Transmembrane</keyword>
<feature type="transmembrane region" description="Helical" evidence="9">
    <location>
        <begin position="141"/>
        <end position="168"/>
    </location>
</feature>
<evidence type="ECO:0000256" key="8">
    <source>
        <dbReference type="ARBA" id="ARBA00023136"/>
    </source>
</evidence>
<evidence type="ECO:0000256" key="5">
    <source>
        <dbReference type="ARBA" id="ARBA00022842"/>
    </source>
</evidence>
<organism evidence="11 12">
    <name type="scientific">Methanolobus profundi</name>
    <dbReference type="NCBI Taxonomy" id="487685"/>
    <lineage>
        <taxon>Archaea</taxon>
        <taxon>Methanobacteriati</taxon>
        <taxon>Methanobacteriota</taxon>
        <taxon>Stenosarchaea group</taxon>
        <taxon>Methanomicrobia</taxon>
        <taxon>Methanosarcinales</taxon>
        <taxon>Methanosarcinaceae</taxon>
        <taxon>Methanolobus</taxon>
    </lineage>
</organism>
<dbReference type="InterPro" id="IPR006667">
    <property type="entry name" value="SLC41_membr_dom"/>
</dbReference>
<keyword evidence="5" id="KW-0460">Magnesium</keyword>
<evidence type="ECO:0000256" key="4">
    <source>
        <dbReference type="ARBA" id="ARBA00022692"/>
    </source>
</evidence>
<dbReference type="STRING" id="487685.SAMN04488696_0597"/>
<protein>
    <submittedName>
        <fullName evidence="11">MgtE-like transporter</fullName>
    </submittedName>
</protein>
<evidence type="ECO:0000256" key="3">
    <source>
        <dbReference type="ARBA" id="ARBA00022448"/>
    </source>
</evidence>
<evidence type="ECO:0000256" key="7">
    <source>
        <dbReference type="ARBA" id="ARBA00023065"/>
    </source>
</evidence>
<keyword evidence="12" id="KW-1185">Reference proteome</keyword>
<dbReference type="PANTHER" id="PTHR16228">
    <property type="entry name" value="DIVALENT CATION TRANSPORTER SOLUTE CARRIER FAMILY 41"/>
    <property type="match status" value="1"/>
</dbReference>
<keyword evidence="3" id="KW-0813">Transport</keyword>